<name>A0A553PSQ4_TIGCA</name>
<dbReference type="Proteomes" id="UP000318571">
    <property type="component" value="Chromosome 12"/>
</dbReference>
<organism evidence="2 3">
    <name type="scientific">Tigriopus californicus</name>
    <name type="common">Marine copepod</name>
    <dbReference type="NCBI Taxonomy" id="6832"/>
    <lineage>
        <taxon>Eukaryota</taxon>
        <taxon>Metazoa</taxon>
        <taxon>Ecdysozoa</taxon>
        <taxon>Arthropoda</taxon>
        <taxon>Crustacea</taxon>
        <taxon>Multicrustacea</taxon>
        <taxon>Hexanauplia</taxon>
        <taxon>Copepoda</taxon>
        <taxon>Harpacticoida</taxon>
        <taxon>Harpacticidae</taxon>
        <taxon>Tigriopus</taxon>
    </lineage>
</organism>
<evidence type="ECO:0000313" key="3">
    <source>
        <dbReference type="Proteomes" id="UP000318571"/>
    </source>
</evidence>
<dbReference type="InterPro" id="IPR058698">
    <property type="entry name" value="CUB_metazoa"/>
</dbReference>
<dbReference type="AlphaFoldDB" id="A0A553PSQ4"/>
<gene>
    <name evidence="2" type="ORF">TCAL_15428</name>
</gene>
<dbReference type="Pfam" id="PF26080">
    <property type="entry name" value="CUB_animal"/>
    <property type="match status" value="1"/>
</dbReference>
<evidence type="ECO:0000259" key="1">
    <source>
        <dbReference type="Pfam" id="PF26080"/>
    </source>
</evidence>
<proteinExistence type="predicted"/>
<reference evidence="2 3" key="1">
    <citation type="journal article" date="2018" name="Nat. Ecol. Evol.">
        <title>Genomic signatures of mitonuclear coevolution across populations of Tigriopus californicus.</title>
        <authorList>
            <person name="Barreto F.S."/>
            <person name="Watson E.T."/>
            <person name="Lima T.G."/>
            <person name="Willett C.S."/>
            <person name="Edmands S."/>
            <person name="Li W."/>
            <person name="Burton R.S."/>
        </authorList>
    </citation>
    <scope>NUCLEOTIDE SEQUENCE [LARGE SCALE GENOMIC DNA]</scope>
    <source>
        <strain evidence="2 3">San Diego</strain>
    </source>
</reference>
<keyword evidence="3" id="KW-1185">Reference proteome</keyword>
<evidence type="ECO:0000313" key="2">
    <source>
        <dbReference type="EMBL" id="TRY80718.1"/>
    </source>
</evidence>
<accession>A0A553PSQ4</accession>
<protein>
    <recommendedName>
        <fullName evidence="1">CUB domain-containing protein</fullName>
    </recommendedName>
</protein>
<sequence length="91" mass="9991">MTDIVQSYNFAGGHHLANQNHLFCVRREANKCRICWTTTAEGDFELTGAMTGANARQTPFQARFLSDGGEIVADVTNPPNGVRLAYILTDC</sequence>
<dbReference type="EMBL" id="VCGU01000001">
    <property type="protein sequence ID" value="TRY80718.1"/>
    <property type="molecule type" value="Genomic_DNA"/>
</dbReference>
<comment type="caution">
    <text evidence="2">The sequence shown here is derived from an EMBL/GenBank/DDBJ whole genome shotgun (WGS) entry which is preliminary data.</text>
</comment>
<feature type="domain" description="CUB" evidence="1">
    <location>
        <begin position="2"/>
        <end position="54"/>
    </location>
</feature>